<accession>A0ABS3V350</accession>
<dbReference type="EMBL" id="JAGFWR010000001">
    <property type="protein sequence ID" value="MBO4160046.1"/>
    <property type="molecule type" value="Genomic_DNA"/>
</dbReference>
<evidence type="ECO:0000313" key="1">
    <source>
        <dbReference type="EMBL" id="MBO4160046.1"/>
    </source>
</evidence>
<proteinExistence type="predicted"/>
<sequence length="78" mass="8756">MESERHRERGPPTQTWQTYEIECLQARYDAAGVTVANPRVTVVWNGVTVHDDVEILRPTGGSRPAGPTAARAWIELRQ</sequence>
<name>A0ABS3V350_9ACTN</name>
<gene>
    <name evidence="1" type="ORF">JQN83_04380</name>
</gene>
<dbReference type="RefSeq" id="WP_208565674.1">
    <property type="nucleotide sequence ID" value="NZ_JAGFWR010000001.1"/>
</dbReference>
<dbReference type="Proteomes" id="UP000671399">
    <property type="component" value="Unassembled WGS sequence"/>
</dbReference>
<reference evidence="1 2" key="1">
    <citation type="submission" date="2021-03" db="EMBL/GenBank/DDBJ databases">
        <authorList>
            <person name="Lee D.-H."/>
        </authorList>
    </citation>
    <scope>NUCLEOTIDE SEQUENCE [LARGE SCALE GENOMIC DNA]</scope>
    <source>
        <strain evidence="1 2">MMS20-R2-23</strain>
    </source>
</reference>
<dbReference type="Gene3D" id="2.60.120.560">
    <property type="entry name" value="Exo-inulinase, domain 1"/>
    <property type="match status" value="1"/>
</dbReference>
<evidence type="ECO:0000313" key="2">
    <source>
        <dbReference type="Proteomes" id="UP000671399"/>
    </source>
</evidence>
<comment type="caution">
    <text evidence="1">The sequence shown here is derived from an EMBL/GenBank/DDBJ whole genome shotgun (WGS) entry which is preliminary data.</text>
</comment>
<keyword evidence="2" id="KW-1185">Reference proteome</keyword>
<organism evidence="1 2">
    <name type="scientific">Micromonospora antibiotica</name>
    <dbReference type="NCBI Taxonomy" id="2807623"/>
    <lineage>
        <taxon>Bacteria</taxon>
        <taxon>Bacillati</taxon>
        <taxon>Actinomycetota</taxon>
        <taxon>Actinomycetes</taxon>
        <taxon>Micromonosporales</taxon>
        <taxon>Micromonosporaceae</taxon>
        <taxon>Micromonospora</taxon>
    </lineage>
</organism>
<protein>
    <submittedName>
        <fullName evidence="1">Uncharacterized protein</fullName>
    </submittedName>
</protein>